<evidence type="ECO:0000313" key="5">
    <source>
        <dbReference type="Proteomes" id="UP000509579"/>
    </source>
</evidence>
<dbReference type="InterPro" id="IPR025205">
    <property type="entry name" value="PilX/PilW_C"/>
</dbReference>
<evidence type="ECO:0000313" key="4">
    <source>
        <dbReference type="EMBL" id="QKV52173.1"/>
    </source>
</evidence>
<feature type="domain" description="Type 4 fimbrial biogenesis protein PilX N-terminal" evidence="3">
    <location>
        <begin position="17"/>
        <end position="64"/>
    </location>
</feature>
<keyword evidence="1" id="KW-1133">Transmembrane helix</keyword>
<feature type="transmembrane region" description="Helical" evidence="1">
    <location>
        <begin position="20"/>
        <end position="39"/>
    </location>
</feature>
<keyword evidence="1" id="KW-0472">Membrane</keyword>
<dbReference type="EMBL" id="CP054840">
    <property type="protein sequence ID" value="QKV52173.1"/>
    <property type="molecule type" value="Genomic_DNA"/>
</dbReference>
<dbReference type="AlphaFoldDB" id="A0A6N1X1F6"/>
<dbReference type="RefSeq" id="WP_175503074.1">
    <property type="nucleotide sequence ID" value="NZ_CP054840.1"/>
</dbReference>
<dbReference type="InterPro" id="IPR025746">
    <property type="entry name" value="PilX_N_dom"/>
</dbReference>
<sequence length="248" mass="27241">MPRTSFSRPPRRRARERGVALYVVIVFVMLSMLLASWAARGSLFNEMLVGNDADYRRAFEAAQAMLQDAEFDIRGVRPSGEGCLPSDTSGDVCRASTAVYFDIETRELESVLTVISANGPTTGCYKGICRKRTGVQDFWNNRDLLAAMTAADVGARYGQFTGADAAESANPLLNVRTAGRGAWYWVEMLPYMDPNVALLASLPSNSNVERFAPSRRKLLVYRITALARGNKPSTEVVLQSVLSVQSID</sequence>
<feature type="domain" description="PilX/PilW C-terminal" evidence="2">
    <location>
        <begin position="126"/>
        <end position="242"/>
    </location>
</feature>
<dbReference type="Pfam" id="PF14341">
    <property type="entry name" value="PilX_N"/>
    <property type="match status" value="1"/>
</dbReference>
<evidence type="ECO:0000259" key="3">
    <source>
        <dbReference type="Pfam" id="PF14341"/>
    </source>
</evidence>
<reference evidence="4 5" key="1">
    <citation type="submission" date="2020-06" db="EMBL/GenBank/DDBJ databases">
        <title>Acidovorax antarctica sp. nov., isolated from Corinth ice sheet soil, Antarctic Fields Peninsula.</title>
        <authorList>
            <person name="Xu Q."/>
            <person name="Peng F."/>
        </authorList>
    </citation>
    <scope>NUCLEOTIDE SEQUENCE [LARGE SCALE GENOMIC DNA]</scope>
    <source>
        <strain evidence="4 5">16-35-5</strain>
    </source>
</reference>
<protein>
    <submittedName>
        <fullName evidence="4">Pilus assembly protein</fullName>
    </submittedName>
</protein>
<keyword evidence="1" id="KW-0812">Transmembrane</keyword>
<accession>A0A6N1X1F6</accession>
<gene>
    <name evidence="4" type="ORF">HUK68_04255</name>
</gene>
<dbReference type="Proteomes" id="UP000509579">
    <property type="component" value="Chromosome"/>
</dbReference>
<evidence type="ECO:0000256" key="1">
    <source>
        <dbReference type="SAM" id="Phobius"/>
    </source>
</evidence>
<evidence type="ECO:0000259" key="2">
    <source>
        <dbReference type="Pfam" id="PF13681"/>
    </source>
</evidence>
<organism evidence="4 5">
    <name type="scientific">Comamonas antarctica</name>
    <dbReference type="NCBI Taxonomy" id="2743470"/>
    <lineage>
        <taxon>Bacteria</taxon>
        <taxon>Pseudomonadati</taxon>
        <taxon>Pseudomonadota</taxon>
        <taxon>Betaproteobacteria</taxon>
        <taxon>Burkholderiales</taxon>
        <taxon>Comamonadaceae</taxon>
        <taxon>Comamonas</taxon>
    </lineage>
</organism>
<keyword evidence="5" id="KW-1185">Reference proteome</keyword>
<dbReference type="Pfam" id="PF13681">
    <property type="entry name" value="PilX"/>
    <property type="match status" value="1"/>
</dbReference>
<dbReference type="KEGG" id="aant:HUK68_04255"/>
<name>A0A6N1X1F6_9BURK</name>
<proteinExistence type="predicted"/>